<dbReference type="Proteomes" id="UP000821845">
    <property type="component" value="Chromosome 2"/>
</dbReference>
<keyword evidence="2" id="KW-1185">Reference proteome</keyword>
<organism evidence="1 2">
    <name type="scientific">Hyalomma asiaticum</name>
    <name type="common">Tick</name>
    <dbReference type="NCBI Taxonomy" id="266040"/>
    <lineage>
        <taxon>Eukaryota</taxon>
        <taxon>Metazoa</taxon>
        <taxon>Ecdysozoa</taxon>
        <taxon>Arthropoda</taxon>
        <taxon>Chelicerata</taxon>
        <taxon>Arachnida</taxon>
        <taxon>Acari</taxon>
        <taxon>Parasitiformes</taxon>
        <taxon>Ixodida</taxon>
        <taxon>Ixodoidea</taxon>
        <taxon>Ixodidae</taxon>
        <taxon>Hyalomminae</taxon>
        <taxon>Hyalomma</taxon>
    </lineage>
</organism>
<accession>A0ACB7SZR4</accession>
<evidence type="ECO:0000313" key="2">
    <source>
        <dbReference type="Proteomes" id="UP000821845"/>
    </source>
</evidence>
<reference evidence="1" key="1">
    <citation type="submission" date="2020-05" db="EMBL/GenBank/DDBJ databases">
        <title>Large-scale comparative analyses of tick genomes elucidate their genetic diversity and vector capacities.</title>
        <authorList>
            <person name="Jia N."/>
            <person name="Wang J."/>
            <person name="Shi W."/>
            <person name="Du L."/>
            <person name="Sun Y."/>
            <person name="Zhan W."/>
            <person name="Jiang J."/>
            <person name="Wang Q."/>
            <person name="Zhang B."/>
            <person name="Ji P."/>
            <person name="Sakyi L.B."/>
            <person name="Cui X."/>
            <person name="Yuan T."/>
            <person name="Jiang B."/>
            <person name="Yang W."/>
            <person name="Lam T.T.-Y."/>
            <person name="Chang Q."/>
            <person name="Ding S."/>
            <person name="Wang X."/>
            <person name="Zhu J."/>
            <person name="Ruan X."/>
            <person name="Zhao L."/>
            <person name="Wei J."/>
            <person name="Que T."/>
            <person name="Du C."/>
            <person name="Cheng J."/>
            <person name="Dai P."/>
            <person name="Han X."/>
            <person name="Huang E."/>
            <person name="Gao Y."/>
            <person name="Liu J."/>
            <person name="Shao H."/>
            <person name="Ye R."/>
            <person name="Li L."/>
            <person name="Wei W."/>
            <person name="Wang X."/>
            <person name="Wang C."/>
            <person name="Yang T."/>
            <person name="Huo Q."/>
            <person name="Li W."/>
            <person name="Guo W."/>
            <person name="Chen H."/>
            <person name="Zhou L."/>
            <person name="Ni X."/>
            <person name="Tian J."/>
            <person name="Zhou Y."/>
            <person name="Sheng Y."/>
            <person name="Liu T."/>
            <person name="Pan Y."/>
            <person name="Xia L."/>
            <person name="Li J."/>
            <person name="Zhao F."/>
            <person name="Cao W."/>
        </authorList>
    </citation>
    <scope>NUCLEOTIDE SEQUENCE</scope>
    <source>
        <strain evidence="1">Hyas-2018</strain>
    </source>
</reference>
<comment type="caution">
    <text evidence="1">The sequence shown here is derived from an EMBL/GenBank/DDBJ whole genome shotgun (WGS) entry which is preliminary data.</text>
</comment>
<dbReference type="EMBL" id="CM023482">
    <property type="protein sequence ID" value="KAH6940145.1"/>
    <property type="molecule type" value="Genomic_DNA"/>
</dbReference>
<evidence type="ECO:0000313" key="1">
    <source>
        <dbReference type="EMBL" id="KAH6940145.1"/>
    </source>
</evidence>
<proteinExistence type="predicted"/>
<gene>
    <name evidence="1" type="ORF">HPB50_025953</name>
</gene>
<protein>
    <submittedName>
        <fullName evidence="1">Uncharacterized protein</fullName>
    </submittedName>
</protein>
<sequence>MSQTSDNQRYERPQEESQGEGLSYDAAAGADAAASMFEDVHGHQQLSGGNEPSDNLQSICEEIRKIFSMLHDQKVVEQQYLSTIQETVRGKMSEAVDEFVKTVSKCFDDKRKVVMEIVSEINAALQRIEENEKMLDAIKAAMEATWNVLM</sequence>
<name>A0ACB7SZR4_HYAAI</name>